<reference evidence="3" key="1">
    <citation type="submission" date="2018-08" db="EMBL/GenBank/DDBJ databases">
        <authorList>
            <person name="Rossello M."/>
        </authorList>
    </citation>
    <scope>NUCLEOTIDE SEQUENCE [LARGE SCALE GENOMIC DNA]</scope>
    <source>
        <strain evidence="3">cv. Chinese Spring</strain>
    </source>
</reference>
<dbReference type="Gramene" id="TraesLAC2B03G00856790.1">
    <property type="protein sequence ID" value="TraesLAC2B03G00856790.1.CDS1"/>
    <property type="gene ID" value="TraesLAC2B03G00856790"/>
</dbReference>
<evidence type="ECO:0000313" key="4">
    <source>
        <dbReference type="Proteomes" id="UP000019116"/>
    </source>
</evidence>
<proteinExistence type="predicted"/>
<dbReference type="GO" id="GO:0005634">
    <property type="term" value="C:nucleus"/>
    <property type="evidence" value="ECO:0000318"/>
    <property type="project" value="GO_Central"/>
</dbReference>
<protein>
    <recommendedName>
        <fullName evidence="2">VQ domain-containing protein</fullName>
    </recommendedName>
</protein>
<dbReference type="PANTHER" id="PTHR33179:SF78">
    <property type="entry name" value="OS07G0686600 PROTEIN"/>
    <property type="match status" value="1"/>
</dbReference>
<dbReference type="GO" id="GO:0005516">
    <property type="term" value="F:calmodulin binding"/>
    <property type="evidence" value="ECO:0000318"/>
    <property type="project" value="GO_Central"/>
</dbReference>
<accession>A0A3B6BZX6</accession>
<evidence type="ECO:0000259" key="2">
    <source>
        <dbReference type="Pfam" id="PF05678"/>
    </source>
</evidence>
<keyword evidence="4" id="KW-1185">Reference proteome</keyword>
<feature type="region of interest" description="Disordered" evidence="1">
    <location>
        <begin position="121"/>
        <end position="144"/>
    </location>
</feature>
<dbReference type="Gramene" id="TraesLDM2B03G00861610.1">
    <property type="protein sequence ID" value="TraesLDM2B03G00861610.1.CDS1"/>
    <property type="gene ID" value="TraesLDM2B03G00861610"/>
</dbReference>
<dbReference type="GeneID" id="123040571"/>
<name>A0A3B6BZX6_WHEAT</name>
<evidence type="ECO:0000313" key="3">
    <source>
        <dbReference type="EnsemblPlants" id="TraesCS2B02G115100.1.cds1"/>
    </source>
</evidence>
<dbReference type="Gramene" id="TraesSTA2B03G00860780.1">
    <property type="protein sequence ID" value="TraesSTA2B03G00860780.1.CDS1"/>
    <property type="gene ID" value="TraesSTA2B03G00860780"/>
</dbReference>
<dbReference type="GO" id="GO:0006970">
    <property type="term" value="P:response to osmotic stress"/>
    <property type="evidence" value="ECO:0000318"/>
    <property type="project" value="GO_Central"/>
</dbReference>
<sequence length="243" mass="25129">MDAMSCLAPPPQAPFLSASSSLGPAYYTDAALARALNFSAMPEYEYDYSPAASSPSNSALSSSSLLADFPCGTGGSNWFASTSAPPTGSLACDSVLVASDAAPRPPSTPVAVGAAANKRRAGLGPNAAGAGRAGKRRARASKRAPTTYISTDPANFRLMVQHVTGVQSEPGTDDGSVLHASFDASSAAALLDCHPFGDALRLPSDADAAALHRHHQQQLVQQQQPCYPTLDSWSVMYESSQLL</sequence>
<feature type="compositionally biased region" description="Basic residues" evidence="1">
    <location>
        <begin position="133"/>
        <end position="142"/>
    </location>
</feature>
<dbReference type="Gramene" id="TraesCS2B02G115100.1">
    <property type="protein sequence ID" value="TraesCS2B02G115100.1.cds1"/>
    <property type="gene ID" value="TraesCS2B02G115100"/>
</dbReference>
<dbReference type="InterPro" id="IPR039609">
    <property type="entry name" value="VQ_15/22"/>
</dbReference>
<dbReference type="Proteomes" id="UP000019116">
    <property type="component" value="Chromosome 2B"/>
</dbReference>
<evidence type="ECO:0000256" key="1">
    <source>
        <dbReference type="SAM" id="MobiDB-lite"/>
    </source>
</evidence>
<dbReference type="RefSeq" id="XP_044319309.1">
    <property type="nucleotide sequence ID" value="XM_044463374.1"/>
</dbReference>
<dbReference type="OrthoDB" id="780868at2759"/>
<dbReference type="AlphaFoldDB" id="A0A3B6BZX6"/>
<gene>
    <name evidence="3" type="primary">LOC123040571</name>
</gene>
<dbReference type="PANTHER" id="PTHR33179">
    <property type="entry name" value="VQ MOTIF-CONTAINING PROTEIN"/>
    <property type="match status" value="1"/>
</dbReference>
<dbReference type="Pfam" id="PF05678">
    <property type="entry name" value="VQ"/>
    <property type="match status" value="1"/>
</dbReference>
<dbReference type="InterPro" id="IPR008889">
    <property type="entry name" value="VQ"/>
</dbReference>
<dbReference type="Gramene" id="TraesWEE_scaffold_044184_01G000100.1">
    <property type="protein sequence ID" value="TraesWEE_scaffold_044184_01G000100.1"/>
    <property type="gene ID" value="TraesWEE_scaffold_044184_01G000100"/>
</dbReference>
<feature type="domain" description="VQ" evidence="2">
    <location>
        <begin position="143"/>
        <end position="168"/>
    </location>
</feature>
<dbReference type="Gramene" id="TraesCS2B03G0276900.1">
    <property type="protein sequence ID" value="TraesCS2B03G0276900.1.CDS1"/>
    <property type="gene ID" value="TraesCS2B03G0276900"/>
</dbReference>
<organism evidence="3">
    <name type="scientific">Triticum aestivum</name>
    <name type="common">Wheat</name>
    <dbReference type="NCBI Taxonomy" id="4565"/>
    <lineage>
        <taxon>Eukaryota</taxon>
        <taxon>Viridiplantae</taxon>
        <taxon>Streptophyta</taxon>
        <taxon>Embryophyta</taxon>
        <taxon>Tracheophyta</taxon>
        <taxon>Spermatophyta</taxon>
        <taxon>Magnoliopsida</taxon>
        <taxon>Liliopsida</taxon>
        <taxon>Poales</taxon>
        <taxon>Poaceae</taxon>
        <taxon>BOP clade</taxon>
        <taxon>Pooideae</taxon>
        <taxon>Triticodae</taxon>
        <taxon>Triticeae</taxon>
        <taxon>Triticinae</taxon>
        <taxon>Triticum</taxon>
    </lineage>
</organism>
<dbReference type="EnsemblPlants" id="TraesCS2B02G115100.1">
    <property type="protein sequence ID" value="TraesCS2B02G115100.1.cds1"/>
    <property type="gene ID" value="TraesCS2B02G115100"/>
</dbReference>
<dbReference type="Gramene" id="TraesPARA_EIv1.0_0593440.1">
    <property type="protein sequence ID" value="TraesPARA_EIv1.0_0593440.1.CDS1"/>
    <property type="gene ID" value="TraesPARA_EIv1.0_0593440"/>
</dbReference>
<reference evidence="3" key="2">
    <citation type="submission" date="2018-10" db="UniProtKB">
        <authorList>
            <consortium name="EnsemblPlants"/>
        </authorList>
    </citation>
    <scope>IDENTIFICATION</scope>
</reference>